<dbReference type="Proteomes" id="UP000095282">
    <property type="component" value="Unplaced"/>
</dbReference>
<evidence type="ECO:0000256" key="1">
    <source>
        <dbReference type="SAM" id="MobiDB-lite"/>
    </source>
</evidence>
<protein>
    <submittedName>
        <fullName evidence="3">NET domain-containing protein</fullName>
    </submittedName>
</protein>
<accession>A0A1I7TEL0</accession>
<dbReference type="eggNOG" id="KOG0628">
    <property type="taxonomic scope" value="Eukaryota"/>
</dbReference>
<evidence type="ECO:0000313" key="2">
    <source>
        <dbReference type="Proteomes" id="UP000095282"/>
    </source>
</evidence>
<proteinExistence type="predicted"/>
<keyword evidence="2" id="KW-1185">Reference proteome</keyword>
<dbReference type="WBParaSite" id="Csp11.Scaffold593.g5176.t4">
    <property type="protein sequence ID" value="Csp11.Scaffold593.g5176.t4"/>
    <property type="gene ID" value="Csp11.Scaffold593.g5176"/>
</dbReference>
<dbReference type="STRING" id="1561998.A0A1I7TEL0"/>
<sequence length="106" mass="12024">MTSMFHNYLITSSALKFSLLSFHGKTLIKAVVNYGRCNLSIMEESVSTLLNSVEEFEEALKKKKKGLTETPRNEFCELIRGSPNETTDITQPDDIKEQKPPVKKTK</sequence>
<organism evidence="2 3">
    <name type="scientific">Caenorhabditis tropicalis</name>
    <dbReference type="NCBI Taxonomy" id="1561998"/>
    <lineage>
        <taxon>Eukaryota</taxon>
        <taxon>Metazoa</taxon>
        <taxon>Ecdysozoa</taxon>
        <taxon>Nematoda</taxon>
        <taxon>Chromadorea</taxon>
        <taxon>Rhabditida</taxon>
        <taxon>Rhabditina</taxon>
        <taxon>Rhabditomorpha</taxon>
        <taxon>Rhabditoidea</taxon>
        <taxon>Rhabditidae</taxon>
        <taxon>Peloderinae</taxon>
        <taxon>Caenorhabditis</taxon>
    </lineage>
</organism>
<name>A0A1I7TEL0_9PELO</name>
<evidence type="ECO:0000313" key="3">
    <source>
        <dbReference type="WBParaSite" id="Csp11.Scaffold593.g5176.t4"/>
    </source>
</evidence>
<feature type="region of interest" description="Disordered" evidence="1">
    <location>
        <begin position="79"/>
        <end position="106"/>
    </location>
</feature>
<dbReference type="AlphaFoldDB" id="A0A1I7TEL0"/>
<reference evidence="3" key="1">
    <citation type="submission" date="2016-11" db="UniProtKB">
        <authorList>
            <consortium name="WormBaseParasite"/>
        </authorList>
    </citation>
    <scope>IDENTIFICATION</scope>
</reference>